<dbReference type="Proteomes" id="UP000664617">
    <property type="component" value="Unassembled WGS sequence"/>
</dbReference>
<dbReference type="InterPro" id="IPR050109">
    <property type="entry name" value="HTH-type_TetR-like_transc_reg"/>
</dbReference>
<dbReference type="PANTHER" id="PTHR30055">
    <property type="entry name" value="HTH-TYPE TRANSCRIPTIONAL REGULATOR RUTR"/>
    <property type="match status" value="1"/>
</dbReference>
<sequence>MPKQAGRPSGRPTLTRDRVLDAGVAMADAEGIGTLSMRRLGKELGVEGMALYNHVKNKDDLFEGMLDRVAAEIDLPATGHADAPSVGADAPSAGAAVPGTGSAPAAQSRADPAAPRVDWRSRARWRAVSAHATFMRHPWSAALWTSSVGVGPARMRYLDTALRDLREAGFADGLLDLAFHTVENHIVGHAMQELGFSLAPGEMEAMGAELLRSFPVEEYPFLAEHIRYHVEETGDDAFEFGLDLILDGLERLRVTGG</sequence>
<evidence type="ECO:0000259" key="6">
    <source>
        <dbReference type="PROSITE" id="PS50977"/>
    </source>
</evidence>
<dbReference type="Pfam" id="PF02909">
    <property type="entry name" value="TetR_C_1"/>
    <property type="match status" value="1"/>
</dbReference>
<evidence type="ECO:0000256" key="5">
    <source>
        <dbReference type="SAM" id="MobiDB-lite"/>
    </source>
</evidence>
<proteinExistence type="predicted"/>
<feature type="DNA-binding region" description="H-T-H motif" evidence="4">
    <location>
        <begin position="36"/>
        <end position="55"/>
    </location>
</feature>
<dbReference type="PROSITE" id="PS50977">
    <property type="entry name" value="HTH_TETR_2"/>
    <property type="match status" value="1"/>
</dbReference>
<dbReference type="SUPFAM" id="SSF46689">
    <property type="entry name" value="Homeodomain-like"/>
    <property type="match status" value="1"/>
</dbReference>
<organism evidence="7 8">
    <name type="scientific">Myceligenerans salitolerans</name>
    <dbReference type="NCBI Taxonomy" id="1230528"/>
    <lineage>
        <taxon>Bacteria</taxon>
        <taxon>Bacillati</taxon>
        <taxon>Actinomycetota</taxon>
        <taxon>Actinomycetes</taxon>
        <taxon>Micrococcales</taxon>
        <taxon>Promicromonosporaceae</taxon>
        <taxon>Myceligenerans</taxon>
    </lineage>
</organism>
<accession>A0ABS3ICT2</accession>
<evidence type="ECO:0000256" key="3">
    <source>
        <dbReference type="ARBA" id="ARBA00023163"/>
    </source>
</evidence>
<evidence type="ECO:0000256" key="1">
    <source>
        <dbReference type="ARBA" id="ARBA00023015"/>
    </source>
</evidence>
<keyword evidence="1" id="KW-0805">Transcription regulation</keyword>
<evidence type="ECO:0000313" key="8">
    <source>
        <dbReference type="Proteomes" id="UP000664617"/>
    </source>
</evidence>
<dbReference type="InterPro" id="IPR009057">
    <property type="entry name" value="Homeodomain-like_sf"/>
</dbReference>
<dbReference type="InterPro" id="IPR001647">
    <property type="entry name" value="HTH_TetR"/>
</dbReference>
<gene>
    <name evidence="7" type="ORF">J0911_17105</name>
</gene>
<name>A0ABS3ICT2_9MICO</name>
<feature type="region of interest" description="Disordered" evidence="5">
    <location>
        <begin position="82"/>
        <end position="117"/>
    </location>
</feature>
<dbReference type="Pfam" id="PF00440">
    <property type="entry name" value="TetR_N"/>
    <property type="match status" value="1"/>
</dbReference>
<dbReference type="InterPro" id="IPR004111">
    <property type="entry name" value="Repressor_TetR_C"/>
</dbReference>
<evidence type="ECO:0000256" key="4">
    <source>
        <dbReference type="PROSITE-ProRule" id="PRU00335"/>
    </source>
</evidence>
<evidence type="ECO:0000313" key="7">
    <source>
        <dbReference type="EMBL" id="MBO0610745.1"/>
    </source>
</evidence>
<dbReference type="SUPFAM" id="SSF48498">
    <property type="entry name" value="Tetracyclin repressor-like, C-terminal domain"/>
    <property type="match status" value="1"/>
</dbReference>
<reference evidence="8" key="1">
    <citation type="submission" date="2023-07" db="EMBL/GenBank/DDBJ databases">
        <title>Myceligenerans salitolerans sp. nov., a halotolerant actinomycete isolated from a salt lake in Xinjiang, China.</title>
        <authorList>
            <person name="Guan T."/>
        </authorList>
    </citation>
    <scope>NUCLEOTIDE SEQUENCE [LARGE SCALE GENOMIC DNA]</scope>
    <source>
        <strain evidence="8">XHU 5031</strain>
    </source>
</reference>
<dbReference type="RefSeq" id="WP_207276651.1">
    <property type="nucleotide sequence ID" value="NZ_JAFMPK010000047.1"/>
</dbReference>
<feature type="domain" description="HTH tetR-type" evidence="6">
    <location>
        <begin position="13"/>
        <end position="73"/>
    </location>
</feature>
<evidence type="ECO:0000256" key="2">
    <source>
        <dbReference type="ARBA" id="ARBA00023125"/>
    </source>
</evidence>
<comment type="caution">
    <text evidence="7">The sequence shown here is derived from an EMBL/GenBank/DDBJ whole genome shotgun (WGS) entry which is preliminary data.</text>
</comment>
<dbReference type="EMBL" id="JAFMPK010000047">
    <property type="protein sequence ID" value="MBO0610745.1"/>
    <property type="molecule type" value="Genomic_DNA"/>
</dbReference>
<keyword evidence="8" id="KW-1185">Reference proteome</keyword>
<feature type="compositionally biased region" description="Low complexity" evidence="5">
    <location>
        <begin position="102"/>
        <end position="116"/>
    </location>
</feature>
<keyword evidence="2 4" id="KW-0238">DNA-binding</keyword>
<dbReference type="PANTHER" id="PTHR30055:SF151">
    <property type="entry name" value="TRANSCRIPTIONAL REGULATORY PROTEIN"/>
    <property type="match status" value="1"/>
</dbReference>
<dbReference type="InterPro" id="IPR036271">
    <property type="entry name" value="Tet_transcr_reg_TetR-rel_C_sf"/>
</dbReference>
<keyword evidence="3" id="KW-0804">Transcription</keyword>
<protein>
    <submittedName>
        <fullName evidence="7">TetR/AcrR family transcriptional regulator</fullName>
    </submittedName>
</protein>
<dbReference type="Gene3D" id="1.10.357.10">
    <property type="entry name" value="Tetracycline Repressor, domain 2"/>
    <property type="match status" value="2"/>
</dbReference>